<accession>A0ABX0FUJ8</accession>
<organism evidence="7 8">
    <name type="scientific">Duganella aceris</name>
    <dbReference type="NCBI Taxonomy" id="2703883"/>
    <lineage>
        <taxon>Bacteria</taxon>
        <taxon>Pseudomonadati</taxon>
        <taxon>Pseudomonadota</taxon>
        <taxon>Betaproteobacteria</taxon>
        <taxon>Burkholderiales</taxon>
        <taxon>Oxalobacteraceae</taxon>
        <taxon>Telluria group</taxon>
        <taxon>Duganella</taxon>
    </lineage>
</organism>
<evidence type="ECO:0000313" key="7">
    <source>
        <dbReference type="EMBL" id="NGZ88050.1"/>
    </source>
</evidence>
<keyword evidence="8" id="KW-1185">Reference proteome</keyword>
<keyword evidence="3 6" id="KW-0812">Transmembrane</keyword>
<feature type="transmembrane region" description="Helical" evidence="6">
    <location>
        <begin position="268"/>
        <end position="293"/>
    </location>
</feature>
<dbReference type="RefSeq" id="WP_166108166.1">
    <property type="nucleotide sequence ID" value="NZ_JAADJT010000016.1"/>
</dbReference>
<dbReference type="InterPro" id="IPR036412">
    <property type="entry name" value="HAD-like_sf"/>
</dbReference>
<proteinExistence type="predicted"/>
<name>A0ABX0FUJ8_9BURK</name>
<feature type="transmembrane region" description="Helical" evidence="6">
    <location>
        <begin position="299"/>
        <end position="316"/>
    </location>
</feature>
<dbReference type="EMBL" id="JAADJT010000016">
    <property type="protein sequence ID" value="NGZ88050.1"/>
    <property type="molecule type" value="Genomic_DNA"/>
</dbReference>
<evidence type="ECO:0000256" key="2">
    <source>
        <dbReference type="ARBA" id="ARBA00022475"/>
    </source>
</evidence>
<evidence type="ECO:0000256" key="5">
    <source>
        <dbReference type="ARBA" id="ARBA00023136"/>
    </source>
</evidence>
<sequence>MSSAAAHLADAPAALCIDLDGTLIHSDLLLESMLLLIKRNPLYLFCLPFWLLKGKAGLKAEIAKRVALNPAALPYNTEFLQWATEQKAAGRSLWLCTASNHRLADAVAAHCALFDGVVASSDTLNMSGSNKARQLAAQFGARRFDYCGNHKIDLQVWRLSKGAVVVNGSAGLQRKAARQTAVLASFPGRQRRLRATIKALRPHQWVKNVLLFIPMAAAHILTSPGALVAGLLAFLSFGLAASSVYLLNDMLDLEADRAHPKKRFRPFAAGDVSLLVGMALTPLLLLASLALTLLLPVEFRLVLIGYYVMTLAYSFGLKRIVMVDTMVLAGLYTIRIVAGASAVDVPLSFWLLLFSIFLFLSLALVKRYAELDGNKRRGKLSAAGRGYLVEDLSLLYSMGVAAGFLCVLVLALYINSPEVTLLYRHPRMIWPLCLLLLYWISRVWMVTHRGDMHDDPVVFALKDPISILVGALCAATVLSAV</sequence>
<reference evidence="8" key="1">
    <citation type="submission" date="2023-07" db="EMBL/GenBank/DDBJ databases">
        <title>Duganella aceri sp. nov., isolated from tree sap.</title>
        <authorList>
            <person name="Kim I.S."/>
        </authorList>
    </citation>
    <scope>NUCLEOTIDE SEQUENCE [LARGE SCALE GENOMIC DNA]</scope>
    <source>
        <strain evidence="8">SAP-35</strain>
    </source>
</reference>
<dbReference type="InterPro" id="IPR044878">
    <property type="entry name" value="UbiA_sf"/>
</dbReference>
<keyword evidence="5 6" id="KW-0472">Membrane</keyword>
<dbReference type="InterPro" id="IPR000537">
    <property type="entry name" value="UbiA_prenyltransferase"/>
</dbReference>
<dbReference type="PANTHER" id="PTHR11048:SF5">
    <property type="entry name" value="DECAPRENYL-PHOSPHATE PHOSPHORIBOSYLTRANSFERASE"/>
    <property type="match status" value="1"/>
</dbReference>
<evidence type="ECO:0000256" key="6">
    <source>
        <dbReference type="SAM" id="Phobius"/>
    </source>
</evidence>
<dbReference type="Proteomes" id="UP000666369">
    <property type="component" value="Unassembled WGS sequence"/>
</dbReference>
<dbReference type="CDD" id="cd13963">
    <property type="entry name" value="PT_UbiA_2"/>
    <property type="match status" value="1"/>
</dbReference>
<evidence type="ECO:0000313" key="8">
    <source>
        <dbReference type="Proteomes" id="UP000666369"/>
    </source>
</evidence>
<dbReference type="InterPro" id="IPR039653">
    <property type="entry name" value="Prenyltransferase"/>
</dbReference>
<gene>
    <name evidence="7" type="ORF">GW587_27795</name>
</gene>
<dbReference type="InterPro" id="IPR023214">
    <property type="entry name" value="HAD_sf"/>
</dbReference>
<feature type="transmembrane region" description="Helical" evidence="6">
    <location>
        <begin position="457"/>
        <end position="478"/>
    </location>
</feature>
<feature type="transmembrane region" description="Helical" evidence="6">
    <location>
        <begin position="349"/>
        <end position="369"/>
    </location>
</feature>
<dbReference type="Pfam" id="PF01040">
    <property type="entry name" value="UbiA"/>
    <property type="match status" value="1"/>
</dbReference>
<evidence type="ECO:0000256" key="1">
    <source>
        <dbReference type="ARBA" id="ARBA00004141"/>
    </source>
</evidence>
<feature type="transmembrane region" description="Helical" evidence="6">
    <location>
        <begin position="227"/>
        <end position="247"/>
    </location>
</feature>
<dbReference type="PANTHER" id="PTHR11048">
    <property type="entry name" value="PRENYLTRANSFERASES"/>
    <property type="match status" value="1"/>
</dbReference>
<comment type="caution">
    <text evidence="7">The sequence shown here is derived from an EMBL/GenBank/DDBJ whole genome shotgun (WGS) entry which is preliminary data.</text>
</comment>
<dbReference type="NCBIfam" id="NF006088">
    <property type="entry name" value="PRK08238.1"/>
    <property type="match status" value="1"/>
</dbReference>
<evidence type="ECO:0000256" key="4">
    <source>
        <dbReference type="ARBA" id="ARBA00022989"/>
    </source>
</evidence>
<feature type="transmembrane region" description="Helical" evidence="6">
    <location>
        <begin position="428"/>
        <end position="445"/>
    </location>
</feature>
<keyword evidence="4 6" id="KW-1133">Transmembrane helix</keyword>
<comment type="subcellular location">
    <subcellularLocation>
        <location evidence="1">Membrane</location>
        <topology evidence="1">Multi-pass membrane protein</topology>
    </subcellularLocation>
</comment>
<dbReference type="Gene3D" id="1.10.357.140">
    <property type="entry name" value="UbiA prenyltransferase"/>
    <property type="match status" value="1"/>
</dbReference>
<keyword evidence="2" id="KW-1003">Cell membrane</keyword>
<dbReference type="Gene3D" id="3.40.50.1000">
    <property type="entry name" value="HAD superfamily/HAD-like"/>
    <property type="match status" value="1"/>
</dbReference>
<dbReference type="SUPFAM" id="SSF56784">
    <property type="entry name" value="HAD-like"/>
    <property type="match status" value="1"/>
</dbReference>
<feature type="transmembrane region" description="Helical" evidence="6">
    <location>
        <begin position="394"/>
        <end position="416"/>
    </location>
</feature>
<protein>
    <submittedName>
        <fullName evidence="7">UbiA family prenyltransferase</fullName>
    </submittedName>
</protein>
<evidence type="ECO:0000256" key="3">
    <source>
        <dbReference type="ARBA" id="ARBA00022692"/>
    </source>
</evidence>